<dbReference type="EMBL" id="JAFBMS010000006">
    <property type="protein sequence ID" value="KAG9351541.1"/>
    <property type="molecule type" value="Genomic_DNA"/>
</dbReference>
<accession>A0A8T2PK30</accession>
<feature type="compositionally biased region" description="Pro residues" evidence="1">
    <location>
        <begin position="234"/>
        <end position="243"/>
    </location>
</feature>
<comment type="caution">
    <text evidence="3">The sequence shown here is derived from an EMBL/GenBank/DDBJ whole genome shotgun (WGS) entry which is preliminary data.</text>
</comment>
<reference evidence="3" key="1">
    <citation type="thesis" date="2021" institute="BYU ScholarsArchive" country="Provo, UT, USA">
        <title>Applications of and Algorithms for Genome Assembly and Genomic Analyses with an Emphasis on Marine Teleosts.</title>
        <authorList>
            <person name="Pickett B.D."/>
        </authorList>
    </citation>
    <scope>NUCLEOTIDE SEQUENCE</scope>
    <source>
        <strain evidence="3">HI-2016</strain>
    </source>
</reference>
<dbReference type="Proteomes" id="UP000824540">
    <property type="component" value="Unassembled WGS sequence"/>
</dbReference>
<dbReference type="InterPro" id="IPR009060">
    <property type="entry name" value="UBA-like_sf"/>
</dbReference>
<sequence length="310" mass="33613">MGQTYALPLRTASERAQWAARGTACQLRLQPCPLQLCRLAGRAPGGHTGLFVTRATHTIAMELLRHNNPFSSSCADRARMVADREEDEYQIPSSHPVTLTQPPICISVRIPSRGLESGPFVNGLSDHSTEGKKHKALEYGAHFDSGLFVSGAPRPALCPSLNRTPSDYDILLPPQAEDLFNSAPPSQPPPPPPARHSFAESSSSPSCSRAARPASGHDSFMLSSVATESIQAPARPPKPLPRKTPPDVHHRKAHGHDSAKENVDAKIAKLMGEGYSFEDVKRALMIAQNKVDVARNILREFALVAPRLNL</sequence>
<gene>
    <name evidence="3" type="ORF">JZ751_022792</name>
</gene>
<keyword evidence="4" id="KW-1185">Reference proteome</keyword>
<dbReference type="SMART" id="SM00165">
    <property type="entry name" value="UBA"/>
    <property type="match status" value="1"/>
</dbReference>
<dbReference type="CDD" id="cd14392">
    <property type="entry name" value="UBA_Cbl-b"/>
    <property type="match status" value="1"/>
</dbReference>
<dbReference type="FunFam" id="1.10.8.10:FF:000037">
    <property type="entry name" value="E3 ubiquitin-protein ligase CBL-B isoform B"/>
    <property type="match status" value="1"/>
</dbReference>
<feature type="compositionally biased region" description="Pro residues" evidence="1">
    <location>
        <begin position="185"/>
        <end position="194"/>
    </location>
</feature>
<evidence type="ECO:0000313" key="4">
    <source>
        <dbReference type="Proteomes" id="UP000824540"/>
    </source>
</evidence>
<evidence type="ECO:0000313" key="3">
    <source>
        <dbReference type="EMBL" id="KAG9351541.1"/>
    </source>
</evidence>
<feature type="region of interest" description="Disordered" evidence="1">
    <location>
        <begin position="228"/>
        <end position="262"/>
    </location>
</feature>
<dbReference type="AlphaFoldDB" id="A0A8T2PK30"/>
<dbReference type="Gene3D" id="1.10.8.10">
    <property type="entry name" value="DNA helicase RuvA subunit, C-terminal domain"/>
    <property type="match status" value="1"/>
</dbReference>
<dbReference type="SUPFAM" id="SSF46934">
    <property type="entry name" value="UBA-like"/>
    <property type="match status" value="1"/>
</dbReference>
<dbReference type="PROSITE" id="PS50030">
    <property type="entry name" value="UBA"/>
    <property type="match status" value="1"/>
</dbReference>
<evidence type="ECO:0000259" key="2">
    <source>
        <dbReference type="PROSITE" id="PS50030"/>
    </source>
</evidence>
<dbReference type="InterPro" id="IPR015940">
    <property type="entry name" value="UBA"/>
</dbReference>
<name>A0A8T2PK30_9TELE</name>
<organism evidence="3 4">
    <name type="scientific">Albula glossodonta</name>
    <name type="common">roundjaw bonefish</name>
    <dbReference type="NCBI Taxonomy" id="121402"/>
    <lineage>
        <taxon>Eukaryota</taxon>
        <taxon>Metazoa</taxon>
        <taxon>Chordata</taxon>
        <taxon>Craniata</taxon>
        <taxon>Vertebrata</taxon>
        <taxon>Euteleostomi</taxon>
        <taxon>Actinopterygii</taxon>
        <taxon>Neopterygii</taxon>
        <taxon>Teleostei</taxon>
        <taxon>Albuliformes</taxon>
        <taxon>Albulidae</taxon>
        <taxon>Albula</taxon>
    </lineage>
</organism>
<dbReference type="OrthoDB" id="7237699at2759"/>
<feature type="domain" description="UBA" evidence="2">
    <location>
        <begin position="258"/>
        <end position="301"/>
    </location>
</feature>
<feature type="region of interest" description="Disordered" evidence="1">
    <location>
        <begin position="177"/>
        <end position="216"/>
    </location>
</feature>
<feature type="compositionally biased region" description="Low complexity" evidence="1">
    <location>
        <begin position="195"/>
        <end position="214"/>
    </location>
</feature>
<protein>
    <recommendedName>
        <fullName evidence="2">UBA domain-containing protein</fullName>
    </recommendedName>
</protein>
<proteinExistence type="predicted"/>
<evidence type="ECO:0000256" key="1">
    <source>
        <dbReference type="SAM" id="MobiDB-lite"/>
    </source>
</evidence>